<dbReference type="GO" id="GO:0015288">
    <property type="term" value="F:porin activity"/>
    <property type="evidence" value="ECO:0007669"/>
    <property type="project" value="InterPro"/>
</dbReference>
<dbReference type="EMBL" id="CP041730">
    <property type="protein sequence ID" value="QDQ27301.1"/>
    <property type="molecule type" value="Genomic_DNA"/>
</dbReference>
<organism evidence="3 4">
    <name type="scientific">Chitinimonas arctica</name>
    <dbReference type="NCBI Taxonomy" id="2594795"/>
    <lineage>
        <taxon>Bacteria</taxon>
        <taxon>Pseudomonadati</taxon>
        <taxon>Pseudomonadota</taxon>
        <taxon>Betaproteobacteria</taxon>
        <taxon>Neisseriales</taxon>
        <taxon>Chitinibacteraceae</taxon>
        <taxon>Chitinimonas</taxon>
    </lineage>
</organism>
<proteinExistence type="predicted"/>
<keyword evidence="4" id="KW-1185">Reference proteome</keyword>
<accession>A0A516SGK9</accession>
<gene>
    <name evidence="3" type="ORF">FNU76_13520</name>
</gene>
<reference evidence="4" key="1">
    <citation type="submission" date="2019-07" db="EMBL/GenBank/DDBJ databases">
        <title>Chitinimonas sp. nov., isolated from Ny-Alesund, arctica soil.</title>
        <authorList>
            <person name="Xu Q."/>
            <person name="Peng F."/>
        </authorList>
    </citation>
    <scope>NUCLEOTIDE SEQUENCE [LARGE SCALE GENOMIC DNA]</scope>
    <source>
        <strain evidence="4">R3-44</strain>
    </source>
</reference>
<dbReference type="SUPFAM" id="SSF56935">
    <property type="entry name" value="Porins"/>
    <property type="match status" value="1"/>
</dbReference>
<feature type="domain" description="Porin" evidence="2">
    <location>
        <begin position="12"/>
        <end position="385"/>
    </location>
</feature>
<dbReference type="Proteomes" id="UP000317550">
    <property type="component" value="Chromosome"/>
</dbReference>
<evidence type="ECO:0000259" key="2">
    <source>
        <dbReference type="Pfam" id="PF13609"/>
    </source>
</evidence>
<sequence>MESDMQNLKPLAWAVLLGLSASPLADDSAFSFSGFGTVGVVRSNTDDAQYRNNFRQPDGADKSASLKVDSKLGLQLSGKLSPAFSLTAQLLAQQNDEDKFTPELEWAFGKYAVTSDLSLRLGRIGMPVFLISDFRNVGYANTWVRPPVEVYAQVPLATFDGVDFVWSKAIGDNTLTLQPYAGSTKFDLVGNLKGKGKRLMGVNATYEVGSLLLRAGYVKTRFYLEGADTARLFGGMRQVGAVLPGWTAAANDMEAKDKAASFAGIGATWDDGKLVLQGEYTQRRTKTYVEDTDAWYGTAGYRFGNLTPYISYATTKTKHNDVADRLFAPPPQASCAVAPTQPICIKGAAMSAMSGADQHTTSLGVRWNAYKNIALKAQFDRVRADAGKDNWFNTPVGKPGVAGKSVNVYSLAADFIF</sequence>
<evidence type="ECO:0000313" key="3">
    <source>
        <dbReference type="EMBL" id="QDQ27301.1"/>
    </source>
</evidence>
<evidence type="ECO:0000256" key="1">
    <source>
        <dbReference type="SAM" id="SignalP"/>
    </source>
</evidence>
<dbReference type="GO" id="GO:0016020">
    <property type="term" value="C:membrane"/>
    <property type="evidence" value="ECO:0007669"/>
    <property type="project" value="InterPro"/>
</dbReference>
<keyword evidence="1" id="KW-0732">Signal</keyword>
<dbReference type="OrthoDB" id="197869at2"/>
<dbReference type="KEGG" id="cari:FNU76_13520"/>
<feature type="signal peptide" evidence="1">
    <location>
        <begin position="1"/>
        <end position="25"/>
    </location>
</feature>
<dbReference type="InterPro" id="IPR023614">
    <property type="entry name" value="Porin_dom_sf"/>
</dbReference>
<dbReference type="Gene3D" id="2.40.160.10">
    <property type="entry name" value="Porin"/>
    <property type="match status" value="1"/>
</dbReference>
<dbReference type="Pfam" id="PF13609">
    <property type="entry name" value="Porin_4"/>
    <property type="match status" value="1"/>
</dbReference>
<evidence type="ECO:0000313" key="4">
    <source>
        <dbReference type="Proteomes" id="UP000317550"/>
    </source>
</evidence>
<name>A0A516SGK9_9NEIS</name>
<feature type="chain" id="PRO_5028386107" evidence="1">
    <location>
        <begin position="26"/>
        <end position="417"/>
    </location>
</feature>
<dbReference type="InterPro" id="IPR033900">
    <property type="entry name" value="Gram_neg_porin_domain"/>
</dbReference>
<dbReference type="AlphaFoldDB" id="A0A516SGK9"/>
<protein>
    <submittedName>
        <fullName evidence="3">Porin</fullName>
    </submittedName>
</protein>